<proteinExistence type="predicted"/>
<dbReference type="RefSeq" id="WP_160845080.1">
    <property type="nucleotide sequence ID" value="NZ_WVHT01000005.1"/>
</dbReference>
<accession>A0A7K1YBV8</accession>
<sequence length="70" mass="7989">MEVMVFKTNVRKTREVSKVKRLLTMPAIIGWNFDLDDCDNILRVISGGLSPRKIESILQSAGFFCQELDD</sequence>
<gene>
    <name evidence="1" type="ORF">GS399_13070</name>
</gene>
<comment type="caution">
    <text evidence="1">The sequence shown here is derived from an EMBL/GenBank/DDBJ whole genome shotgun (WGS) entry which is preliminary data.</text>
</comment>
<reference evidence="1 2" key="1">
    <citation type="submission" date="2019-11" db="EMBL/GenBank/DDBJ databases">
        <title>Pedobacter sp. HMF7647 Genome sequencing and assembly.</title>
        <authorList>
            <person name="Kang H."/>
            <person name="Kim H."/>
            <person name="Joh K."/>
        </authorList>
    </citation>
    <scope>NUCLEOTIDE SEQUENCE [LARGE SCALE GENOMIC DNA]</scope>
    <source>
        <strain evidence="1 2">HMF7647</strain>
    </source>
</reference>
<keyword evidence="2" id="KW-1185">Reference proteome</keyword>
<evidence type="ECO:0000313" key="1">
    <source>
        <dbReference type="EMBL" id="MXV51910.1"/>
    </source>
</evidence>
<organism evidence="1 2">
    <name type="scientific">Hufsiella arboris</name>
    <dbReference type="NCBI Taxonomy" id="2695275"/>
    <lineage>
        <taxon>Bacteria</taxon>
        <taxon>Pseudomonadati</taxon>
        <taxon>Bacteroidota</taxon>
        <taxon>Sphingobacteriia</taxon>
        <taxon>Sphingobacteriales</taxon>
        <taxon>Sphingobacteriaceae</taxon>
        <taxon>Hufsiella</taxon>
    </lineage>
</organism>
<evidence type="ECO:0008006" key="3">
    <source>
        <dbReference type="Google" id="ProtNLM"/>
    </source>
</evidence>
<dbReference type="AlphaFoldDB" id="A0A7K1YBV8"/>
<name>A0A7K1YBV8_9SPHI</name>
<dbReference type="EMBL" id="WVHT01000005">
    <property type="protein sequence ID" value="MXV51910.1"/>
    <property type="molecule type" value="Genomic_DNA"/>
</dbReference>
<protein>
    <recommendedName>
        <fullName evidence="3">Copper chaperone</fullName>
    </recommendedName>
</protein>
<dbReference type="Proteomes" id="UP000466586">
    <property type="component" value="Unassembled WGS sequence"/>
</dbReference>
<evidence type="ECO:0000313" key="2">
    <source>
        <dbReference type="Proteomes" id="UP000466586"/>
    </source>
</evidence>